<gene>
    <name evidence="1" type="ORF">ABID46_001634</name>
</gene>
<evidence type="ECO:0008006" key="3">
    <source>
        <dbReference type="Google" id="ProtNLM"/>
    </source>
</evidence>
<keyword evidence="2" id="KW-1185">Reference proteome</keyword>
<name>A0ABV2LU13_9FLAO</name>
<dbReference type="RefSeq" id="WP_354508890.1">
    <property type="nucleotide sequence ID" value="NZ_JBEPMO010000008.1"/>
</dbReference>
<dbReference type="Proteomes" id="UP001549146">
    <property type="component" value="Unassembled WGS sequence"/>
</dbReference>
<accession>A0ABV2LU13</accession>
<reference evidence="1 2" key="1">
    <citation type="submission" date="2024-06" db="EMBL/GenBank/DDBJ databases">
        <title>Genomic Encyclopedia of Type Strains, Phase IV (KMG-IV): sequencing the most valuable type-strain genomes for metagenomic binning, comparative biology and taxonomic classification.</title>
        <authorList>
            <person name="Goeker M."/>
        </authorList>
    </citation>
    <scope>NUCLEOTIDE SEQUENCE [LARGE SCALE GENOMIC DNA]</scope>
    <source>
        <strain evidence="1 2">DSM 29388</strain>
    </source>
</reference>
<organism evidence="1 2">
    <name type="scientific">Moheibacter stercoris</name>
    <dbReference type="NCBI Taxonomy" id="1628251"/>
    <lineage>
        <taxon>Bacteria</taxon>
        <taxon>Pseudomonadati</taxon>
        <taxon>Bacteroidota</taxon>
        <taxon>Flavobacteriia</taxon>
        <taxon>Flavobacteriales</taxon>
        <taxon>Weeksellaceae</taxon>
        <taxon>Moheibacter</taxon>
    </lineage>
</organism>
<evidence type="ECO:0000313" key="1">
    <source>
        <dbReference type="EMBL" id="MET3732050.1"/>
    </source>
</evidence>
<proteinExistence type="predicted"/>
<dbReference type="EMBL" id="JBEPMO010000008">
    <property type="protein sequence ID" value="MET3732050.1"/>
    <property type="molecule type" value="Genomic_DNA"/>
</dbReference>
<evidence type="ECO:0000313" key="2">
    <source>
        <dbReference type="Proteomes" id="UP001549146"/>
    </source>
</evidence>
<protein>
    <recommendedName>
        <fullName evidence="3">Adhesin</fullName>
    </recommendedName>
</protein>
<comment type="caution">
    <text evidence="1">The sequence shown here is derived from an EMBL/GenBank/DDBJ whole genome shotgun (WGS) entry which is preliminary data.</text>
</comment>
<sequence>MKLYNFLWIILFGIQFAWGAKPEIIESKVIKRSFEVNSTADVKINNRYGNVNISSWNQNKVDFHIEIQVDGKDAQRVKDRLDAIKINFSSNQNLVAAETLIENIKNQNNVNISIHYFVKLPKTNNVYIQNQYGNIDIDNLKGSTNISLKYGNFTAGQLQNAINLLDFDYVTKASIDFVQSASINLAYSKITISKSELINTNARYSDISLGEVHDLINNISYGNLSIQNANAVTNASSYSNIKIENLSNSFVFSGKYGSISIAHVKKGFNKVSIGSNYISVTLGIDKDAGYKLEGNFKYGSLSFPQNVKMSKEIQKGSSASYEGSAGNGSGDILLNMTYGNAKIK</sequence>